<keyword evidence="2" id="KW-0548">Nucleotidyltransferase</keyword>
<evidence type="ECO:0000256" key="3">
    <source>
        <dbReference type="ARBA" id="ARBA00022722"/>
    </source>
</evidence>
<dbReference type="InterPro" id="IPR036397">
    <property type="entry name" value="RNaseH_sf"/>
</dbReference>
<dbReference type="Ensembl" id="ENSCSET00000011688.1">
    <property type="protein sequence ID" value="ENSCSEP00000011548.1"/>
    <property type="gene ID" value="ENSCSEG00000007435.1"/>
</dbReference>
<dbReference type="AlphaFoldDB" id="A0A3P8V8B0"/>
<evidence type="ECO:0000256" key="4">
    <source>
        <dbReference type="ARBA" id="ARBA00022759"/>
    </source>
</evidence>
<reference evidence="7 8" key="1">
    <citation type="journal article" date="2014" name="Nat. Genet.">
        <title>Whole-genome sequence of a flatfish provides insights into ZW sex chromosome evolution and adaptation to a benthic lifestyle.</title>
        <authorList>
            <person name="Chen S."/>
            <person name="Zhang G."/>
            <person name="Shao C."/>
            <person name="Huang Q."/>
            <person name="Liu G."/>
            <person name="Zhang P."/>
            <person name="Song W."/>
            <person name="An N."/>
            <person name="Chalopin D."/>
            <person name="Volff J.N."/>
            <person name="Hong Y."/>
            <person name="Li Q."/>
            <person name="Sha Z."/>
            <person name="Zhou H."/>
            <person name="Xie M."/>
            <person name="Yu Q."/>
            <person name="Liu Y."/>
            <person name="Xiang H."/>
            <person name="Wang N."/>
            <person name="Wu K."/>
            <person name="Yang C."/>
            <person name="Zhou Q."/>
            <person name="Liao X."/>
            <person name="Yang L."/>
            <person name="Hu Q."/>
            <person name="Zhang J."/>
            <person name="Meng L."/>
            <person name="Jin L."/>
            <person name="Tian Y."/>
            <person name="Lian J."/>
            <person name="Yang J."/>
            <person name="Miao G."/>
            <person name="Liu S."/>
            <person name="Liang Z."/>
            <person name="Yan F."/>
            <person name="Li Y."/>
            <person name="Sun B."/>
            <person name="Zhang H."/>
            <person name="Zhang J."/>
            <person name="Zhu Y."/>
            <person name="Du M."/>
            <person name="Zhao Y."/>
            <person name="Schartl M."/>
            <person name="Tang Q."/>
            <person name="Wang J."/>
        </authorList>
    </citation>
    <scope>NUCLEOTIDE SEQUENCE</scope>
</reference>
<dbReference type="InParanoid" id="A0A3P8V8B0"/>
<keyword evidence="4" id="KW-0255">Endonuclease</keyword>
<dbReference type="OMA" id="MLVITEM"/>
<evidence type="ECO:0000313" key="7">
    <source>
        <dbReference type="Ensembl" id="ENSCSEP00000011548.1"/>
    </source>
</evidence>
<dbReference type="GO" id="GO:0003676">
    <property type="term" value="F:nucleic acid binding"/>
    <property type="evidence" value="ECO:0007669"/>
    <property type="project" value="InterPro"/>
</dbReference>
<dbReference type="SUPFAM" id="SSF53098">
    <property type="entry name" value="Ribonuclease H-like"/>
    <property type="match status" value="1"/>
</dbReference>
<dbReference type="InterPro" id="IPR001584">
    <property type="entry name" value="Integrase_cat-core"/>
</dbReference>
<sequence length="296" mass="33784">FQRAAQKHVQQCIICLKHNAQGAVRTRQGSFPMPKKPFKHLHMDYIELNQSQNQQYCLVIVCAFSKWTEIQFLKTAIFPRYGFPEIICSDNGTHFTAACVRSLLTDYGITHKLHAAYHPQSAGLVEIVVIAVADTGKPWPQCLDMVRLIINTTRSSSTGLTPVECIFHQPFTFLQLTASLPENDKNYDLQAYLRNAAKRKEQIESAKALSIPQKPGHDQKIQVGDLVFLKATQRTKWSDPRWNGPYKVLLTNLTTVRIAERPSWIHVSHCKLLRAQEAELRTHTNAEVRLQRGYTH</sequence>
<evidence type="ECO:0000256" key="5">
    <source>
        <dbReference type="ARBA" id="ARBA00022801"/>
    </source>
</evidence>
<dbReference type="PROSITE" id="PS50994">
    <property type="entry name" value="INTEGRASE"/>
    <property type="match status" value="1"/>
</dbReference>
<feature type="domain" description="Integrase catalytic" evidence="6">
    <location>
        <begin position="71"/>
        <end position="126"/>
    </location>
</feature>
<protein>
    <recommendedName>
        <fullName evidence="6">Integrase catalytic domain-containing protein</fullName>
    </recommendedName>
</protein>
<dbReference type="GeneTree" id="ENSGT01010000223075"/>
<keyword evidence="1" id="KW-0808">Transferase</keyword>
<reference evidence="7" key="3">
    <citation type="submission" date="2025-09" db="UniProtKB">
        <authorList>
            <consortium name="Ensembl"/>
        </authorList>
    </citation>
    <scope>IDENTIFICATION</scope>
</reference>
<keyword evidence="5" id="KW-0378">Hydrolase</keyword>
<keyword evidence="8" id="KW-1185">Reference proteome</keyword>
<dbReference type="Gene3D" id="3.30.420.10">
    <property type="entry name" value="Ribonuclease H-like superfamily/Ribonuclease H"/>
    <property type="match status" value="1"/>
</dbReference>
<dbReference type="PANTHER" id="PTHR37984">
    <property type="entry name" value="PROTEIN CBG26694"/>
    <property type="match status" value="1"/>
</dbReference>
<dbReference type="Gene3D" id="2.30.30.850">
    <property type="match status" value="1"/>
</dbReference>
<evidence type="ECO:0000313" key="8">
    <source>
        <dbReference type="Proteomes" id="UP000265120"/>
    </source>
</evidence>
<dbReference type="STRING" id="244447.ENSCSEP00000011548"/>
<evidence type="ECO:0000259" key="6">
    <source>
        <dbReference type="PROSITE" id="PS50994"/>
    </source>
</evidence>
<proteinExistence type="predicted"/>
<dbReference type="InterPro" id="IPR040643">
    <property type="entry name" value="MLVIN_C"/>
</dbReference>
<dbReference type="Pfam" id="PF18697">
    <property type="entry name" value="MLVIN_C"/>
    <property type="match status" value="1"/>
</dbReference>
<dbReference type="GO" id="GO:0015074">
    <property type="term" value="P:DNA integration"/>
    <property type="evidence" value="ECO:0007669"/>
    <property type="project" value="InterPro"/>
</dbReference>
<keyword evidence="3" id="KW-0540">Nuclease</keyword>
<dbReference type="InterPro" id="IPR050951">
    <property type="entry name" value="Retrovirus_Pol_polyprotein"/>
</dbReference>
<dbReference type="PANTHER" id="PTHR37984:SF5">
    <property type="entry name" value="PROTEIN NYNRIN-LIKE"/>
    <property type="match status" value="1"/>
</dbReference>
<dbReference type="GO" id="GO:0004519">
    <property type="term" value="F:endonuclease activity"/>
    <property type="evidence" value="ECO:0007669"/>
    <property type="project" value="UniProtKB-KW"/>
</dbReference>
<name>A0A3P8V8B0_CYNSE</name>
<accession>A0A3P8V8B0</accession>
<organism evidence="7 8">
    <name type="scientific">Cynoglossus semilaevis</name>
    <name type="common">Tongue sole</name>
    <dbReference type="NCBI Taxonomy" id="244447"/>
    <lineage>
        <taxon>Eukaryota</taxon>
        <taxon>Metazoa</taxon>
        <taxon>Chordata</taxon>
        <taxon>Craniata</taxon>
        <taxon>Vertebrata</taxon>
        <taxon>Euteleostomi</taxon>
        <taxon>Actinopterygii</taxon>
        <taxon>Neopterygii</taxon>
        <taxon>Teleostei</taxon>
        <taxon>Neoteleostei</taxon>
        <taxon>Acanthomorphata</taxon>
        <taxon>Carangaria</taxon>
        <taxon>Pleuronectiformes</taxon>
        <taxon>Pleuronectoidei</taxon>
        <taxon>Cynoglossidae</taxon>
        <taxon>Cynoglossinae</taxon>
        <taxon>Cynoglossus</taxon>
    </lineage>
</organism>
<reference evidence="7" key="2">
    <citation type="submission" date="2025-08" db="UniProtKB">
        <authorList>
            <consortium name="Ensembl"/>
        </authorList>
    </citation>
    <scope>IDENTIFICATION</scope>
</reference>
<dbReference type="InterPro" id="IPR012337">
    <property type="entry name" value="RNaseH-like_sf"/>
</dbReference>
<evidence type="ECO:0000256" key="2">
    <source>
        <dbReference type="ARBA" id="ARBA00022695"/>
    </source>
</evidence>
<dbReference type="GO" id="GO:0016787">
    <property type="term" value="F:hydrolase activity"/>
    <property type="evidence" value="ECO:0007669"/>
    <property type="project" value="UniProtKB-KW"/>
</dbReference>
<dbReference type="GO" id="GO:0016779">
    <property type="term" value="F:nucleotidyltransferase activity"/>
    <property type="evidence" value="ECO:0007669"/>
    <property type="project" value="UniProtKB-KW"/>
</dbReference>
<dbReference type="Proteomes" id="UP000265120">
    <property type="component" value="Chromosome W"/>
</dbReference>
<evidence type="ECO:0000256" key="1">
    <source>
        <dbReference type="ARBA" id="ARBA00022679"/>
    </source>
</evidence>